<reference evidence="1 2" key="1">
    <citation type="submission" date="2023-09" db="EMBL/GenBank/DDBJ databases">
        <authorList>
            <person name="Rey-Velasco X."/>
        </authorList>
    </citation>
    <scope>NUCLEOTIDE SEQUENCE [LARGE SCALE GENOMIC DNA]</scope>
    <source>
        <strain evidence="1 2">W332</strain>
    </source>
</reference>
<dbReference type="Pfam" id="PF13585">
    <property type="entry name" value="CHU_C"/>
    <property type="match status" value="1"/>
</dbReference>
<feature type="non-terminal residue" evidence="1">
    <location>
        <position position="1"/>
    </location>
</feature>
<accession>A0ABU2YKE2</accession>
<protein>
    <submittedName>
        <fullName evidence="1">Gliding motility-associated C-terminal domain-containing protein</fullName>
    </submittedName>
</protein>
<evidence type="ECO:0000313" key="1">
    <source>
        <dbReference type="EMBL" id="MDT0557695.1"/>
    </source>
</evidence>
<evidence type="ECO:0000313" key="2">
    <source>
        <dbReference type="Proteomes" id="UP001259492"/>
    </source>
</evidence>
<comment type="caution">
    <text evidence="1">The sequence shown here is derived from an EMBL/GenBank/DDBJ whole genome shotgun (WGS) entry which is preliminary data.</text>
</comment>
<gene>
    <name evidence="1" type="ORF">RM697_03500</name>
</gene>
<dbReference type="RefSeq" id="WP_311426456.1">
    <property type="nucleotide sequence ID" value="NZ_JAVRIA010000001.1"/>
</dbReference>
<proteinExistence type="predicted"/>
<organism evidence="1 2">
    <name type="scientific">Microcosmobacter mediterraneus</name>
    <dbReference type="NCBI Taxonomy" id="3075607"/>
    <lineage>
        <taxon>Bacteria</taxon>
        <taxon>Pseudomonadati</taxon>
        <taxon>Bacteroidota</taxon>
        <taxon>Flavobacteriia</taxon>
        <taxon>Flavobacteriales</taxon>
        <taxon>Flavobacteriaceae</taxon>
        <taxon>Microcosmobacter</taxon>
    </lineage>
</organism>
<keyword evidence="2" id="KW-1185">Reference proteome</keyword>
<dbReference type="Proteomes" id="UP001259492">
    <property type="component" value="Unassembled WGS sequence"/>
</dbReference>
<sequence length="576" mass="61709">ETLPADEPVECDSVPTEVTLTATDNCGIATVTFSETEADGTCDGEIIITRIWTAADDCGNETIHTQTLTVQDTTPPTFNEDLPVNITVECDAVPSAAILTATDACSEATVVFIEEDEVGACIGETIITREWIATDACGNETVYTQTITAQDTTGPIFNEELPTDVTVECDELPSAAILTATDACGDTTLEFEELEEDGDCQGEIIITRIWTATDTCGNATIHTQTLTVQDTTGPVFNEDLPGDASVECDAIPEEVILTATDNCSEATLTFNEAQEAGSCDGEAIITRTWTASDVCGNETIHIQILTVQDTTAPALVGELNDITADCGNIPNVPELVFEDNCSDNISVTYNETTENSDVNLNYTIVREWTVADDCGNSAVFTQNVDVNVANTLTAMTDDLCNEEDFDYDLFNLISGNTDENGTWEVVSGNATLNGNFLNPLGLTVGDYIVMYTDSNTDCPSQVQATITIDDDCAVLPCGQSDVMISKAVTPNSDNINDFFTVGGIDTCGFTIELQIFNRWGAVVYQNNNYQNDWDGTTIKASVGSAGKVPTGTYYYVINLRNSGLQPFAGPIYVATN</sequence>
<dbReference type="NCBIfam" id="TIGR04131">
    <property type="entry name" value="Bac_Flav_CTERM"/>
    <property type="match status" value="1"/>
</dbReference>
<dbReference type="EMBL" id="JAVRIA010000001">
    <property type="protein sequence ID" value="MDT0557695.1"/>
    <property type="molecule type" value="Genomic_DNA"/>
</dbReference>
<name>A0ABU2YKE2_9FLAO</name>
<dbReference type="InterPro" id="IPR026341">
    <property type="entry name" value="T9SS_type_B"/>
</dbReference>